<dbReference type="EMBL" id="QZEY01000026">
    <property type="protein sequence ID" value="RJL21262.1"/>
    <property type="molecule type" value="Genomic_DNA"/>
</dbReference>
<gene>
    <name evidence="1" type="ORF">D5H75_38030</name>
</gene>
<evidence type="ECO:0000313" key="1">
    <source>
        <dbReference type="EMBL" id="RJL21262.1"/>
    </source>
</evidence>
<dbReference type="Proteomes" id="UP000265768">
    <property type="component" value="Unassembled WGS sequence"/>
</dbReference>
<name>A0A3A4A0C1_9ACTN</name>
<comment type="caution">
    <text evidence="1">The sequence shown here is derived from an EMBL/GenBank/DDBJ whole genome shotgun (WGS) entry which is preliminary data.</text>
</comment>
<proteinExistence type="predicted"/>
<evidence type="ECO:0000313" key="2">
    <source>
        <dbReference type="Proteomes" id="UP000265768"/>
    </source>
</evidence>
<sequence length="163" mass="17729">MELVFEARRSPDGAVLVRITGVVAAFLCHKASAQEALRPAPAPVVTAGGEEESDPLLHWELDERKGAIARTVQERQADARRTARRVTSAWEAPLRGGDAERYISQAREFTLDPRDAELLAEWCHGLYRAARDAVPTPPGEEPELSDEAVVAAHVACELLAALV</sequence>
<protein>
    <submittedName>
        <fullName evidence="1">Uncharacterized protein</fullName>
    </submittedName>
</protein>
<organism evidence="1 2">
    <name type="scientific">Bailinhaonella thermotolerans</name>
    <dbReference type="NCBI Taxonomy" id="1070861"/>
    <lineage>
        <taxon>Bacteria</taxon>
        <taxon>Bacillati</taxon>
        <taxon>Actinomycetota</taxon>
        <taxon>Actinomycetes</taxon>
        <taxon>Streptosporangiales</taxon>
        <taxon>Streptosporangiaceae</taxon>
        <taxon>Bailinhaonella</taxon>
    </lineage>
</organism>
<dbReference type="RefSeq" id="WP_119931472.1">
    <property type="nucleotide sequence ID" value="NZ_QZEY01000026.1"/>
</dbReference>
<accession>A0A3A4A0C1</accession>
<keyword evidence="2" id="KW-1185">Reference proteome</keyword>
<reference evidence="1 2" key="1">
    <citation type="submission" date="2018-09" db="EMBL/GenBank/DDBJ databases">
        <title>YIM 75507 draft genome.</title>
        <authorList>
            <person name="Tang S."/>
            <person name="Feng Y."/>
        </authorList>
    </citation>
    <scope>NUCLEOTIDE SEQUENCE [LARGE SCALE GENOMIC DNA]</scope>
    <source>
        <strain evidence="1 2">YIM 75507</strain>
    </source>
</reference>
<dbReference type="AlphaFoldDB" id="A0A3A4A0C1"/>